<keyword evidence="2 4" id="KW-0012">Acyltransferase</keyword>
<dbReference type="EMBL" id="JACHMN010000003">
    <property type="protein sequence ID" value="MBB5874093.1"/>
    <property type="molecule type" value="Genomic_DNA"/>
</dbReference>
<evidence type="ECO:0000259" key="3">
    <source>
        <dbReference type="Pfam" id="PF08541"/>
    </source>
</evidence>
<sequence length="308" mass="33532">MTSLESVAVYLPENRVRIGTLREQLGMTVPEMKVFERYFGLAEVPRDEGDLADLLLGAITRLELTPQRAARIRYVVYARSIPVVAPYPANPLHDALARAGLGHAVAFAVTQHACAAGLLAVDLAGRLLAATGDPDARALVLTGEKAFTRGAMLVPRTSVMGEASVACVVRAGGERDRVLTYAVELRGEFDTFRISDEMAAQYREDYPKILGEVIQATIEQAGLRPEEIALILPHNVNTISWERICDLMGFPVERVLLENVPKTGHCFCGDGFLNYRTAVDSGRLRPGDHYLMIGVGTGATFAAMVLQH</sequence>
<protein>
    <submittedName>
        <fullName evidence="4">3-oxoacyl-[acyl-carrier-protein] synthase-3</fullName>
        <ecNumber evidence="4">2.3.1.180</ecNumber>
    </submittedName>
</protein>
<dbReference type="PANTHER" id="PTHR34069:SF2">
    <property type="entry name" value="BETA-KETOACYL-[ACYL-CARRIER-PROTEIN] SYNTHASE III"/>
    <property type="match status" value="1"/>
</dbReference>
<dbReference type="EC" id="2.3.1.180" evidence="4"/>
<dbReference type="AlphaFoldDB" id="A0A841C4M4"/>
<keyword evidence="1 4" id="KW-0808">Transferase</keyword>
<gene>
    <name evidence="4" type="ORF">F4553_007527</name>
</gene>
<dbReference type="GO" id="GO:0033818">
    <property type="term" value="F:beta-ketoacyl-acyl-carrier-protein synthase III activity"/>
    <property type="evidence" value="ECO:0007669"/>
    <property type="project" value="UniProtKB-EC"/>
</dbReference>
<organism evidence="4 5">
    <name type="scientific">Allocatelliglobosispora scoriae</name>
    <dbReference type="NCBI Taxonomy" id="643052"/>
    <lineage>
        <taxon>Bacteria</taxon>
        <taxon>Bacillati</taxon>
        <taxon>Actinomycetota</taxon>
        <taxon>Actinomycetes</taxon>
        <taxon>Micromonosporales</taxon>
        <taxon>Micromonosporaceae</taxon>
        <taxon>Allocatelliglobosispora</taxon>
    </lineage>
</organism>
<evidence type="ECO:0000313" key="4">
    <source>
        <dbReference type="EMBL" id="MBB5874093.1"/>
    </source>
</evidence>
<dbReference type="SUPFAM" id="SSF53901">
    <property type="entry name" value="Thiolase-like"/>
    <property type="match status" value="1"/>
</dbReference>
<dbReference type="Pfam" id="PF08541">
    <property type="entry name" value="ACP_syn_III_C"/>
    <property type="match status" value="1"/>
</dbReference>
<dbReference type="RefSeq" id="WP_184845918.1">
    <property type="nucleotide sequence ID" value="NZ_JACHMN010000003.1"/>
</dbReference>
<dbReference type="InterPro" id="IPR016039">
    <property type="entry name" value="Thiolase-like"/>
</dbReference>
<evidence type="ECO:0000256" key="2">
    <source>
        <dbReference type="ARBA" id="ARBA00023315"/>
    </source>
</evidence>
<dbReference type="GO" id="GO:0044550">
    <property type="term" value="P:secondary metabolite biosynthetic process"/>
    <property type="evidence" value="ECO:0007669"/>
    <property type="project" value="TreeGrafter"/>
</dbReference>
<dbReference type="Proteomes" id="UP000587527">
    <property type="component" value="Unassembled WGS sequence"/>
</dbReference>
<proteinExistence type="predicted"/>
<feature type="domain" description="Beta-ketoacyl-[acyl-carrier-protein] synthase III C-terminal" evidence="3">
    <location>
        <begin position="218"/>
        <end position="307"/>
    </location>
</feature>
<evidence type="ECO:0000313" key="5">
    <source>
        <dbReference type="Proteomes" id="UP000587527"/>
    </source>
</evidence>
<keyword evidence="5" id="KW-1185">Reference proteome</keyword>
<dbReference type="InterPro" id="IPR013747">
    <property type="entry name" value="ACP_syn_III_C"/>
</dbReference>
<accession>A0A841C4M4</accession>
<evidence type="ECO:0000256" key="1">
    <source>
        <dbReference type="ARBA" id="ARBA00022679"/>
    </source>
</evidence>
<dbReference type="PANTHER" id="PTHR34069">
    <property type="entry name" value="3-OXOACYL-[ACYL-CARRIER-PROTEIN] SYNTHASE 3"/>
    <property type="match status" value="1"/>
</dbReference>
<reference evidence="4 5" key="1">
    <citation type="submission" date="2020-08" db="EMBL/GenBank/DDBJ databases">
        <title>Sequencing the genomes of 1000 actinobacteria strains.</title>
        <authorList>
            <person name="Klenk H.-P."/>
        </authorList>
    </citation>
    <scope>NUCLEOTIDE SEQUENCE [LARGE SCALE GENOMIC DNA]</scope>
    <source>
        <strain evidence="4 5">DSM 45362</strain>
    </source>
</reference>
<dbReference type="Gene3D" id="3.40.47.10">
    <property type="match status" value="2"/>
</dbReference>
<name>A0A841C4M4_9ACTN</name>
<comment type="caution">
    <text evidence="4">The sequence shown here is derived from an EMBL/GenBank/DDBJ whole genome shotgun (WGS) entry which is preliminary data.</text>
</comment>